<proteinExistence type="predicted"/>
<evidence type="ECO:0000313" key="1">
    <source>
        <dbReference type="EMBL" id="QHQ61401.1"/>
    </source>
</evidence>
<name>A0A6P1TND4_9FIRM</name>
<gene>
    <name evidence="1" type="ORF">Ana3638_11965</name>
</gene>
<dbReference type="Proteomes" id="UP000464314">
    <property type="component" value="Chromosome"/>
</dbReference>
<dbReference type="EMBL" id="CP048000">
    <property type="protein sequence ID" value="QHQ61401.1"/>
    <property type="molecule type" value="Genomic_DNA"/>
</dbReference>
<dbReference type="KEGG" id="anr:Ana3638_11965"/>
<accession>A0A6P1TND4</accession>
<organism evidence="1 2">
    <name type="scientific">Anaerocolumna sedimenticola</name>
    <dbReference type="NCBI Taxonomy" id="2696063"/>
    <lineage>
        <taxon>Bacteria</taxon>
        <taxon>Bacillati</taxon>
        <taxon>Bacillota</taxon>
        <taxon>Clostridia</taxon>
        <taxon>Lachnospirales</taxon>
        <taxon>Lachnospiraceae</taxon>
        <taxon>Anaerocolumna</taxon>
    </lineage>
</organism>
<keyword evidence="2" id="KW-1185">Reference proteome</keyword>
<reference evidence="1 2" key="1">
    <citation type="submission" date="2020-01" db="EMBL/GenBank/DDBJ databases">
        <title>Genome analysis of Anaerocolumna sp. CBA3638.</title>
        <authorList>
            <person name="Kim J."/>
            <person name="Roh S.W."/>
        </authorList>
    </citation>
    <scope>NUCLEOTIDE SEQUENCE [LARGE SCALE GENOMIC DNA]</scope>
    <source>
        <strain evidence="1 2">CBA3638</strain>
    </source>
</reference>
<sequence>MEEIGIKAITITPNPVETGKQFLVSIELDIIYPDSYLYPEDTLYPTYAGKDT</sequence>
<dbReference type="RefSeq" id="WP_161838226.1">
    <property type="nucleotide sequence ID" value="NZ_CP048000.1"/>
</dbReference>
<evidence type="ECO:0000313" key="2">
    <source>
        <dbReference type="Proteomes" id="UP000464314"/>
    </source>
</evidence>
<dbReference type="AlphaFoldDB" id="A0A6P1TND4"/>
<protein>
    <submittedName>
        <fullName evidence="1">Uncharacterized protein</fullName>
    </submittedName>
</protein>